<keyword evidence="2" id="KW-1185">Reference proteome</keyword>
<evidence type="ECO:0000313" key="2">
    <source>
        <dbReference type="Proteomes" id="UP001153334"/>
    </source>
</evidence>
<accession>A0ACC2I9T9</accession>
<reference evidence="1" key="1">
    <citation type="submission" date="2022-11" db="EMBL/GenBank/DDBJ databases">
        <title>Genome Sequence of Nemania bipapillata.</title>
        <authorList>
            <person name="Buettner E."/>
        </authorList>
    </citation>
    <scope>NUCLEOTIDE SEQUENCE</scope>
    <source>
        <strain evidence="1">CP14</strain>
    </source>
</reference>
<organism evidence="1 2">
    <name type="scientific">Nemania bipapillata</name>
    <dbReference type="NCBI Taxonomy" id="110536"/>
    <lineage>
        <taxon>Eukaryota</taxon>
        <taxon>Fungi</taxon>
        <taxon>Dikarya</taxon>
        <taxon>Ascomycota</taxon>
        <taxon>Pezizomycotina</taxon>
        <taxon>Sordariomycetes</taxon>
        <taxon>Xylariomycetidae</taxon>
        <taxon>Xylariales</taxon>
        <taxon>Xylariaceae</taxon>
        <taxon>Nemania</taxon>
    </lineage>
</organism>
<evidence type="ECO:0000313" key="1">
    <source>
        <dbReference type="EMBL" id="KAJ8111862.1"/>
    </source>
</evidence>
<comment type="caution">
    <text evidence="1">The sequence shown here is derived from an EMBL/GenBank/DDBJ whole genome shotgun (WGS) entry which is preliminary data.</text>
</comment>
<protein>
    <submittedName>
        <fullName evidence="1">Uncharacterized protein</fullName>
    </submittedName>
</protein>
<dbReference type="EMBL" id="JAPESX010001732">
    <property type="protein sequence ID" value="KAJ8111862.1"/>
    <property type="molecule type" value="Genomic_DNA"/>
</dbReference>
<dbReference type="Proteomes" id="UP001153334">
    <property type="component" value="Unassembled WGS sequence"/>
</dbReference>
<name>A0ACC2I9T9_9PEZI</name>
<proteinExistence type="predicted"/>
<gene>
    <name evidence="1" type="ORF">ONZ43_g5522</name>
</gene>
<sequence>MYDIASLDGSIVSLVNYGVNSAIDVAGVNPTEGALLVGNPLNLNGTQQWKFEKISDGPVWPIWKIQHVDTGKYADLDSGSHDNGAKIRISSPGETASDNQHWCLVSADPDFRVFMIMNVASGTYIDLFNGSPKPGTPVQGWKGNVYDKNSHQLWKFGPVPGA</sequence>